<keyword evidence="2" id="KW-0560">Oxidoreductase</keyword>
<keyword evidence="7" id="KW-1185">Reference proteome</keyword>
<evidence type="ECO:0000259" key="4">
    <source>
        <dbReference type="Pfam" id="PF00725"/>
    </source>
</evidence>
<dbReference type="InterPro" id="IPR008927">
    <property type="entry name" value="6-PGluconate_DH-like_C_sf"/>
</dbReference>
<keyword evidence="3" id="KW-0812">Transmembrane</keyword>
<dbReference type="RefSeq" id="WP_094815176.1">
    <property type="nucleotide sequence ID" value="NZ_NEVU01000003.1"/>
</dbReference>
<dbReference type="PANTHER" id="PTHR48075">
    <property type="entry name" value="3-HYDROXYACYL-COA DEHYDROGENASE FAMILY PROTEIN"/>
    <property type="match status" value="1"/>
</dbReference>
<dbReference type="Proteomes" id="UP000216429">
    <property type="component" value="Unassembled WGS sequence"/>
</dbReference>
<reference evidence="7" key="1">
    <citation type="submission" date="2017-05" db="EMBL/GenBank/DDBJ databases">
        <title>Complete and WGS of Bordetella genogroups.</title>
        <authorList>
            <person name="Spilker T."/>
            <person name="Lipuma J."/>
        </authorList>
    </citation>
    <scope>NUCLEOTIDE SEQUENCE [LARGE SCALE GENOMIC DNA]</scope>
    <source>
        <strain evidence="7">AU6712</strain>
    </source>
</reference>
<evidence type="ECO:0000256" key="2">
    <source>
        <dbReference type="ARBA" id="ARBA00023002"/>
    </source>
</evidence>
<dbReference type="Gene3D" id="3.40.50.720">
    <property type="entry name" value="NAD(P)-binding Rossmann-like Domain"/>
    <property type="match status" value="1"/>
</dbReference>
<evidence type="ECO:0000259" key="5">
    <source>
        <dbReference type="Pfam" id="PF02737"/>
    </source>
</evidence>
<dbReference type="GO" id="GO:0070403">
    <property type="term" value="F:NAD+ binding"/>
    <property type="evidence" value="ECO:0007669"/>
    <property type="project" value="InterPro"/>
</dbReference>
<dbReference type="SUPFAM" id="SSF51735">
    <property type="entry name" value="NAD(P)-binding Rossmann-fold domains"/>
    <property type="match status" value="1"/>
</dbReference>
<organism evidence="6 7">
    <name type="scientific">Bordetella genomosp. 12</name>
    <dbReference type="NCBI Taxonomy" id="463035"/>
    <lineage>
        <taxon>Bacteria</taxon>
        <taxon>Pseudomonadati</taxon>
        <taxon>Pseudomonadota</taxon>
        <taxon>Betaproteobacteria</taxon>
        <taxon>Burkholderiales</taxon>
        <taxon>Alcaligenaceae</taxon>
        <taxon>Bordetella</taxon>
    </lineage>
</organism>
<evidence type="ECO:0000256" key="3">
    <source>
        <dbReference type="SAM" id="Phobius"/>
    </source>
</evidence>
<dbReference type="Gene3D" id="1.10.1040.10">
    <property type="entry name" value="N-(1-d-carboxylethyl)-l-norvaline Dehydrogenase, domain 2"/>
    <property type="match status" value="1"/>
</dbReference>
<dbReference type="InterPro" id="IPR036291">
    <property type="entry name" value="NAD(P)-bd_dom_sf"/>
</dbReference>
<keyword evidence="3" id="KW-0472">Membrane</keyword>
<keyword evidence="3" id="KW-1133">Transmembrane helix</keyword>
<dbReference type="Pfam" id="PF00725">
    <property type="entry name" value="3HCDH"/>
    <property type="match status" value="1"/>
</dbReference>
<sequence length="322" mass="35382">MTKNVEVLALCKHRPIAVIGAGLVGAGWAVVFARAGLTVKMYDTNIETTHTAMRLIKEQLSSLSDHGLIDEDPGTVAARITPVPTLNEAIAGAIYAQESVLERVEVKRGLIRDLDACAPQDMVVGSSTSGIPASEFSLGLPISPRVLTVHPVNPPYLIPVVELVPSTQTSIESIEFATSLMNALGQTVVHVRKEVEGFVLNRLQAVLLREAWALVQEGVVSCEDVDKTVRDGLGWRWSFMGPFETIDLNAPQGVADYAERLGPLYQRIAQSRQHDSPWDAGLIENVASQLRQHLPLSELEERRAWRDQRLMEIASARRTKQQ</sequence>
<evidence type="ECO:0000313" key="6">
    <source>
        <dbReference type="EMBL" id="OZI71455.1"/>
    </source>
</evidence>
<feature type="transmembrane region" description="Helical" evidence="3">
    <location>
        <begin position="16"/>
        <end position="37"/>
    </location>
</feature>
<dbReference type="EMBL" id="NEVU01000003">
    <property type="protein sequence ID" value="OZI71455.1"/>
    <property type="molecule type" value="Genomic_DNA"/>
</dbReference>
<accession>A0A261VBR2</accession>
<evidence type="ECO:0000256" key="1">
    <source>
        <dbReference type="ARBA" id="ARBA00009463"/>
    </source>
</evidence>
<protein>
    <submittedName>
        <fullName evidence="6">3-hydroxyacyl-CoA dehydrogenase</fullName>
    </submittedName>
</protein>
<dbReference type="InterPro" id="IPR013328">
    <property type="entry name" value="6PGD_dom2"/>
</dbReference>
<evidence type="ECO:0000313" key="7">
    <source>
        <dbReference type="Proteomes" id="UP000216429"/>
    </source>
</evidence>
<dbReference type="GO" id="GO:0006631">
    <property type="term" value="P:fatty acid metabolic process"/>
    <property type="evidence" value="ECO:0007669"/>
    <property type="project" value="InterPro"/>
</dbReference>
<dbReference type="InterPro" id="IPR006108">
    <property type="entry name" value="3HC_DH_C"/>
</dbReference>
<comment type="caution">
    <text evidence="6">The sequence shown here is derived from an EMBL/GenBank/DDBJ whole genome shotgun (WGS) entry which is preliminary data.</text>
</comment>
<dbReference type="SUPFAM" id="SSF48179">
    <property type="entry name" value="6-phosphogluconate dehydrogenase C-terminal domain-like"/>
    <property type="match status" value="1"/>
</dbReference>
<dbReference type="Pfam" id="PF02737">
    <property type="entry name" value="3HCDH_N"/>
    <property type="match status" value="1"/>
</dbReference>
<feature type="domain" description="3-hydroxyacyl-CoA dehydrogenase C-terminal" evidence="4">
    <location>
        <begin position="197"/>
        <end position="262"/>
    </location>
</feature>
<proteinExistence type="inferred from homology"/>
<dbReference type="AlphaFoldDB" id="A0A261VBR2"/>
<dbReference type="GO" id="GO:0050104">
    <property type="term" value="F:L-gulonate 3-dehydrogenase activity"/>
    <property type="evidence" value="ECO:0007669"/>
    <property type="project" value="TreeGrafter"/>
</dbReference>
<dbReference type="PANTHER" id="PTHR48075:SF1">
    <property type="entry name" value="LAMBDA-CRYSTALLIN HOMOLOG"/>
    <property type="match status" value="1"/>
</dbReference>
<dbReference type="InterPro" id="IPR006176">
    <property type="entry name" value="3-OHacyl-CoA_DH_NAD-bd"/>
</dbReference>
<name>A0A261VBR2_9BORD</name>
<dbReference type="OrthoDB" id="9803287at2"/>
<dbReference type="NCBIfam" id="NF004783">
    <property type="entry name" value="PRK06129.1"/>
    <property type="match status" value="1"/>
</dbReference>
<feature type="domain" description="3-hydroxyacyl-CoA dehydrogenase NAD binding" evidence="5">
    <location>
        <begin position="16"/>
        <end position="194"/>
    </location>
</feature>
<comment type="similarity">
    <text evidence="1">Belongs to the 3-hydroxyacyl-CoA dehydrogenase family.</text>
</comment>
<gene>
    <name evidence="6" type="ORF">CAL22_16660</name>
</gene>